<accession>A0A2L2T9Q8</accession>
<dbReference type="AlphaFoldDB" id="A0A2L2T9Q8"/>
<protein>
    <submittedName>
        <fullName evidence="1">Uncharacterized protein</fullName>
    </submittedName>
</protein>
<reference evidence="2" key="1">
    <citation type="submission" date="2014-10" db="EMBL/GenBank/DDBJ databases">
        <authorList>
            <person name="King R."/>
        </authorList>
    </citation>
    <scope>NUCLEOTIDE SEQUENCE [LARGE SCALE GENOMIC DNA]</scope>
    <source>
        <strain evidence="2">A3/5</strain>
    </source>
</reference>
<name>A0A2L2T9Q8_9HYPO</name>
<evidence type="ECO:0000313" key="1">
    <source>
        <dbReference type="EMBL" id="CEI64663.1"/>
    </source>
</evidence>
<dbReference type="EMBL" id="LN649229">
    <property type="protein sequence ID" value="CEI64663.1"/>
    <property type="molecule type" value="Genomic_DNA"/>
</dbReference>
<evidence type="ECO:0000313" key="2">
    <source>
        <dbReference type="Proteomes" id="UP000245910"/>
    </source>
</evidence>
<dbReference type="Proteomes" id="UP000245910">
    <property type="component" value="Chromosome I"/>
</dbReference>
<sequence>MRTTSITPVKAPSINVDSIYWNHDNYLQRIQNTNQSAYPALGSSVQALARELLAAVSVIEVPASILTMGLLFGCVVLDGPALVGQSRAEMITVDKNFLERFDEDAA</sequence>
<proteinExistence type="predicted"/>
<keyword evidence="2" id="KW-1185">Reference proteome</keyword>
<organism evidence="1 2">
    <name type="scientific">Fusarium venenatum</name>
    <dbReference type="NCBI Taxonomy" id="56646"/>
    <lineage>
        <taxon>Eukaryota</taxon>
        <taxon>Fungi</taxon>
        <taxon>Dikarya</taxon>
        <taxon>Ascomycota</taxon>
        <taxon>Pezizomycotina</taxon>
        <taxon>Sordariomycetes</taxon>
        <taxon>Hypocreomycetidae</taxon>
        <taxon>Hypocreales</taxon>
        <taxon>Nectriaceae</taxon>
        <taxon>Fusarium</taxon>
    </lineage>
</organism>